<dbReference type="NCBIfam" id="TIGR01450">
    <property type="entry name" value="recC"/>
    <property type="match status" value="1"/>
</dbReference>
<dbReference type="InterPro" id="IPR006697">
    <property type="entry name" value="RecC"/>
</dbReference>
<protein>
    <recommendedName>
        <fullName evidence="10">RecBCD enzyme subunit RecC</fullName>
    </recommendedName>
    <alternativeName>
        <fullName evidence="10">Exonuclease V subunit RecC</fullName>
        <shortName evidence="10">ExoV subunit RecC</shortName>
    </alternativeName>
    <alternativeName>
        <fullName evidence="10">Helicase/nuclease RecBCD subunit RecC</fullName>
    </alternativeName>
</protein>
<evidence type="ECO:0000256" key="5">
    <source>
        <dbReference type="ARBA" id="ARBA00022806"/>
    </source>
</evidence>
<keyword evidence="1 10" id="KW-0540">Nuclease</keyword>
<dbReference type="GO" id="GO:0009338">
    <property type="term" value="C:exodeoxyribonuclease V complex"/>
    <property type="evidence" value="ECO:0007669"/>
    <property type="project" value="InterPro"/>
</dbReference>
<gene>
    <name evidence="10 12" type="primary">recC</name>
    <name evidence="12" type="ORF">CYJ73_19115</name>
</gene>
<keyword evidence="2 10" id="KW-0547">Nucleotide-binding</keyword>
<evidence type="ECO:0000313" key="13">
    <source>
        <dbReference type="Proteomes" id="UP000234662"/>
    </source>
</evidence>
<keyword evidence="7 10" id="KW-0067">ATP-binding</keyword>
<dbReference type="RefSeq" id="WP_101821463.1">
    <property type="nucleotide sequence ID" value="NZ_PKJC01000017.1"/>
</dbReference>
<dbReference type="HAMAP" id="MF_01486">
    <property type="entry name" value="RecC"/>
    <property type="match status" value="1"/>
</dbReference>
<comment type="miscellaneous">
    <text evidence="10">In the RecBCD complex, RecB has a slow 3'-5' helicase, an exonuclease activity and loads RecA onto ssDNA, RecD has a fast 5'-3' helicase activity, while RecC stimulates the ATPase and processivity of the RecB helicase and contributes to recognition of the Chi site.</text>
</comment>
<dbReference type="Pfam" id="PF17946">
    <property type="entry name" value="RecC_C"/>
    <property type="match status" value="1"/>
</dbReference>
<dbReference type="Gene3D" id="1.10.10.160">
    <property type="match status" value="1"/>
</dbReference>
<evidence type="ECO:0000256" key="2">
    <source>
        <dbReference type="ARBA" id="ARBA00022741"/>
    </source>
</evidence>
<comment type="caution">
    <text evidence="12">The sequence shown here is derived from an EMBL/GenBank/DDBJ whole genome shotgun (WGS) entry which is preliminary data.</text>
</comment>
<feature type="domain" description="RecC C-terminal" evidence="11">
    <location>
        <begin position="824"/>
        <end position="1059"/>
    </location>
</feature>
<dbReference type="InterPro" id="IPR041500">
    <property type="entry name" value="RecC_C"/>
</dbReference>
<dbReference type="GO" id="GO:0003678">
    <property type="term" value="F:DNA helicase activity"/>
    <property type="evidence" value="ECO:0007669"/>
    <property type="project" value="UniProtKB-UniRule"/>
</dbReference>
<comment type="subunit">
    <text evidence="10">Heterotrimer of RecB, RecC and RecD. All subunits contribute to DNA-binding.</text>
</comment>
<dbReference type="PANTHER" id="PTHR30591:SF1">
    <property type="entry name" value="RECBCD ENZYME SUBUNIT RECC"/>
    <property type="match status" value="1"/>
</dbReference>
<evidence type="ECO:0000256" key="4">
    <source>
        <dbReference type="ARBA" id="ARBA00022801"/>
    </source>
</evidence>
<proteinExistence type="inferred from homology"/>
<evidence type="ECO:0000256" key="6">
    <source>
        <dbReference type="ARBA" id="ARBA00022839"/>
    </source>
</evidence>
<dbReference type="GO" id="GO:0005524">
    <property type="term" value="F:ATP binding"/>
    <property type="evidence" value="ECO:0007669"/>
    <property type="project" value="UniProtKB-UniRule"/>
</dbReference>
<dbReference type="Proteomes" id="UP000234662">
    <property type="component" value="Unassembled WGS sequence"/>
</dbReference>
<dbReference type="Pfam" id="PF04257">
    <property type="entry name" value="Exonuc_V_gamma"/>
    <property type="match status" value="1"/>
</dbReference>
<dbReference type="Gene3D" id="3.40.50.300">
    <property type="entry name" value="P-loop containing nucleotide triphosphate hydrolases"/>
    <property type="match status" value="2"/>
</dbReference>
<evidence type="ECO:0000256" key="9">
    <source>
        <dbReference type="ARBA" id="ARBA00023204"/>
    </source>
</evidence>
<dbReference type="InterPro" id="IPR027417">
    <property type="entry name" value="P-loop_NTPase"/>
</dbReference>
<keyword evidence="9 10" id="KW-0234">DNA repair</keyword>
<name>A0A2I1R4H4_9ACTN</name>
<evidence type="ECO:0000259" key="11">
    <source>
        <dbReference type="Pfam" id="PF17946"/>
    </source>
</evidence>
<comment type="similarity">
    <text evidence="10">Belongs to the RecC family.</text>
</comment>
<sequence length="1159" mass="125835">MLILHRAERTDTLADALAEVLARPLGDPMRPEIVSVPAAGVERWLAQHLAQRLGTGTGEDGIAANIDFTGPSRLADAIGAAVLGDTRLHTAASLTAPDDPWRAAELTWPVLRVLDDRIDDPALDVIARHIGAGDASSPRIGRRYATARHLAELFDRYGRSRPSLIADWAAGHDLDGAGRPLRDDLAWQPAFWRAVRDEIGRPHPAEDLPAVCDRLRTDPEAGGLPERLSVFGPTRITESFRRIAAAAAVHHDVHLFVPHPSPRLWEELGALVDADAGEGVPPRRGERELPELRNPLLAGLSRDLQELQLRLAPIVDRDLHHAPRQPVVADTALHAVQSGIRDDLAPAADLTVASASSNIPDTADPSVEVHACHGPERQIEVLRDRLLHLFAADPELQPRDVLVMCPDVETFAPLIRGAFGQAGLPHPAFDLRVRLADRGIRHVNPILDVIVGVVELAAGRVTAGEVVDLLGAQPVRTRFAMTDDDLDLIREWLAHSNVRWGLGVAERARYGLERFRQGTFDAGLDRIALGVVAEEADDEWLGTALPLAGVESTGIDLVGRLDEFLDRLGRVLAELREAAPAHRWAETLIDAVSSLTATEPADDWQRAQAIRMLSEAFGDTRPVEPEEVLRLADVRDLLAALVAGRPTRSNFRTGELTVCTMVPMRSVPHRVIVLLGVDAEVFPRVQRIDGDDVLGVDPLVGERNPRDEDRQCFLDAICAAQDSLLVFYSGADPVSGRRIPPAVVVSELVDTLTGLTGADPVRRHSLHGFDARNFTPGGVRGISGPFSHDSSILAGAEALREPPRRPVVAAREVLPAPERTLDTDDIDLATLIDFHVDPIVAFIRQRLGARIPDDDRPHDDQLDVELEPLDKWGIGDRFLSRMLTGVPISDCEAAELRRGTLPPFAFGTRELRAISRAVTRLHGVVEPLRSGTPRTLDILVRLPDGRRVHGTVGEVFGDTGPAAVVRATYSKLKAKQQLSGWITLLAVAAAATQGNDVAGLVESAVLVGRAARGGGTSTVRFRRPEDPVPLLYDLVRLRDEGLRRPLPLPLEPACTFVENDGPGRRSTFSLANARRNFEDKFGPARDPHVRLAFGGDVLADVEFDDLLACPPPEDRTVGGVDSGPRTLGGVELPMADGEPLFAGLARTVWVPLNQHREGT</sequence>
<dbReference type="AlphaFoldDB" id="A0A2I1R4H4"/>
<evidence type="ECO:0000313" key="12">
    <source>
        <dbReference type="EMBL" id="PKZ64037.1"/>
    </source>
</evidence>
<reference evidence="12 13" key="1">
    <citation type="submission" date="2017-12" db="EMBL/GenBank/DDBJ databases">
        <title>Phylogenetic diversity of female urinary microbiome.</title>
        <authorList>
            <person name="Thomas-White K."/>
            <person name="Wolfe A.J."/>
        </authorList>
    </citation>
    <scope>NUCLEOTIDE SEQUENCE [LARGE SCALE GENOMIC DNA]</scope>
    <source>
        <strain evidence="12 13">UMB0777</strain>
    </source>
</reference>
<organism evidence="12 13">
    <name type="scientific">Gordonia terrae</name>
    <dbReference type="NCBI Taxonomy" id="2055"/>
    <lineage>
        <taxon>Bacteria</taxon>
        <taxon>Bacillati</taxon>
        <taxon>Actinomycetota</taxon>
        <taxon>Actinomycetes</taxon>
        <taxon>Mycobacteriales</taxon>
        <taxon>Gordoniaceae</taxon>
        <taxon>Gordonia</taxon>
    </lineage>
</organism>
<keyword evidence="4 10" id="KW-0378">Hydrolase</keyword>
<dbReference type="STRING" id="2055.BCM27_13935"/>
<accession>A0A2I1R4H4</accession>
<evidence type="ECO:0000256" key="8">
    <source>
        <dbReference type="ARBA" id="ARBA00023125"/>
    </source>
</evidence>
<evidence type="ECO:0000256" key="3">
    <source>
        <dbReference type="ARBA" id="ARBA00022763"/>
    </source>
</evidence>
<dbReference type="InterPro" id="IPR011335">
    <property type="entry name" value="Restrct_endonuc-II-like"/>
</dbReference>
<dbReference type="Gene3D" id="3.40.50.10930">
    <property type="match status" value="1"/>
</dbReference>
<dbReference type="SUPFAM" id="SSF52980">
    <property type="entry name" value="Restriction endonuclease-like"/>
    <property type="match status" value="1"/>
</dbReference>
<dbReference type="EMBL" id="PKJC01000017">
    <property type="protein sequence ID" value="PKZ64037.1"/>
    <property type="molecule type" value="Genomic_DNA"/>
</dbReference>
<evidence type="ECO:0000256" key="1">
    <source>
        <dbReference type="ARBA" id="ARBA00022722"/>
    </source>
</evidence>
<dbReference type="InterPro" id="IPR013986">
    <property type="entry name" value="DExx_box_DNA_helicase_dom_sf"/>
</dbReference>
<comment type="function">
    <text evidence="10">A helicase/nuclease that prepares dsDNA breaks (DSB) for recombinational DNA repair. Binds to DSBs and unwinds DNA via a highly rapid and processive ATP-dependent bidirectional helicase activity. Unwinds dsDNA until it encounters a Chi (crossover hotspot instigator) sequence from the 3' direction. Cuts ssDNA a few nucleotides 3' to the Chi site. The properties and activities of the enzyme are changed at Chi. The Chi-altered holoenzyme produces a long 3'-ssDNA overhang and facilitates RecA-binding to the ssDNA for homologous DNA recombination and repair. Holoenzyme degrades any linearized DNA that is unable to undergo homologous recombination. In the holoenzyme this subunit recognizes the wild-type Chi sequence, and when added to isolated RecB increases its ATP-dependent helicase processivity.</text>
</comment>
<keyword evidence="3 10" id="KW-0227">DNA damage</keyword>
<dbReference type="PIRSF" id="PIRSF000980">
    <property type="entry name" value="RecC"/>
    <property type="match status" value="1"/>
</dbReference>
<dbReference type="GO" id="GO:0000724">
    <property type="term" value="P:double-strand break repair via homologous recombination"/>
    <property type="evidence" value="ECO:0007669"/>
    <property type="project" value="UniProtKB-UniRule"/>
</dbReference>
<dbReference type="GO" id="GO:0008854">
    <property type="term" value="F:exodeoxyribonuclease V activity"/>
    <property type="evidence" value="ECO:0007669"/>
    <property type="project" value="InterPro"/>
</dbReference>
<evidence type="ECO:0000256" key="10">
    <source>
        <dbReference type="HAMAP-Rule" id="MF_01486"/>
    </source>
</evidence>
<dbReference type="PANTHER" id="PTHR30591">
    <property type="entry name" value="RECBCD ENZYME SUBUNIT RECC"/>
    <property type="match status" value="1"/>
</dbReference>
<keyword evidence="8 10" id="KW-0238">DNA-binding</keyword>
<keyword evidence="6 10" id="KW-0269">Exonuclease</keyword>
<evidence type="ECO:0000256" key="7">
    <source>
        <dbReference type="ARBA" id="ARBA00022840"/>
    </source>
</evidence>
<dbReference type="GO" id="GO:0003677">
    <property type="term" value="F:DNA binding"/>
    <property type="evidence" value="ECO:0007669"/>
    <property type="project" value="UniProtKB-UniRule"/>
</dbReference>
<keyword evidence="5 10" id="KW-0347">Helicase</keyword>
<dbReference type="SUPFAM" id="SSF52540">
    <property type="entry name" value="P-loop containing nucleoside triphosphate hydrolases"/>
    <property type="match status" value="2"/>
</dbReference>